<sequence>MRLVAVVPTHTLADGEYDDVVAGRLAGFGFALQVTSTAAASSAGVTQEGSPVPTTTVAGTVRLPGTEVPPVLDAGFVQPLLASADERWPADAMLAVTGRLVVEPYLWAADGMLWPLLPEGVRMWSVDRIRRIGDEGTEELESLPGPSGLEHSATYLLDLEGH</sequence>
<comment type="caution">
    <text evidence="1">The sequence shown here is derived from an EMBL/GenBank/DDBJ whole genome shotgun (WGS) entry which is preliminary data.</text>
</comment>
<dbReference type="Proteomes" id="UP001595909">
    <property type="component" value="Unassembled WGS sequence"/>
</dbReference>
<reference evidence="2" key="1">
    <citation type="journal article" date="2019" name="Int. J. Syst. Evol. Microbiol.">
        <title>The Global Catalogue of Microorganisms (GCM) 10K type strain sequencing project: providing services to taxonomists for standard genome sequencing and annotation.</title>
        <authorList>
            <consortium name="The Broad Institute Genomics Platform"/>
            <consortium name="The Broad Institute Genome Sequencing Center for Infectious Disease"/>
            <person name="Wu L."/>
            <person name="Ma J."/>
        </authorList>
    </citation>
    <scope>NUCLEOTIDE SEQUENCE [LARGE SCALE GENOMIC DNA]</scope>
    <source>
        <strain evidence="2">CCUG 50347</strain>
    </source>
</reference>
<proteinExistence type="predicted"/>
<dbReference type="EMBL" id="JBHSIM010000001">
    <property type="protein sequence ID" value="MFC4830865.1"/>
    <property type="molecule type" value="Genomic_DNA"/>
</dbReference>
<keyword evidence="2" id="KW-1185">Reference proteome</keyword>
<accession>A0ABV9RAW0</accession>
<evidence type="ECO:0000313" key="1">
    <source>
        <dbReference type="EMBL" id="MFC4830865.1"/>
    </source>
</evidence>
<name>A0ABV9RAW0_9PSEU</name>
<evidence type="ECO:0000313" key="2">
    <source>
        <dbReference type="Proteomes" id="UP001595909"/>
    </source>
</evidence>
<gene>
    <name evidence="1" type="ORF">ACFPEL_00465</name>
</gene>
<dbReference type="RefSeq" id="WP_274188930.1">
    <property type="nucleotide sequence ID" value="NZ_BAABHN010000001.1"/>
</dbReference>
<protein>
    <submittedName>
        <fullName evidence="1">Uncharacterized protein</fullName>
    </submittedName>
</protein>
<organism evidence="1 2">
    <name type="scientific">Actinomycetospora chibensis</name>
    <dbReference type="NCBI Taxonomy" id="663606"/>
    <lineage>
        <taxon>Bacteria</taxon>
        <taxon>Bacillati</taxon>
        <taxon>Actinomycetota</taxon>
        <taxon>Actinomycetes</taxon>
        <taxon>Pseudonocardiales</taxon>
        <taxon>Pseudonocardiaceae</taxon>
        <taxon>Actinomycetospora</taxon>
    </lineage>
</organism>